<proteinExistence type="predicted"/>
<dbReference type="AlphaFoldDB" id="A0A8D8BJQ5"/>
<evidence type="ECO:0000313" key="1">
    <source>
        <dbReference type="EMBL" id="CAG6476732.1"/>
    </source>
</evidence>
<dbReference type="EMBL" id="HBUE01079130">
    <property type="protein sequence ID" value="CAG6476733.1"/>
    <property type="molecule type" value="Transcribed_RNA"/>
</dbReference>
<dbReference type="EMBL" id="HBUE01079127">
    <property type="protein sequence ID" value="CAG6476732.1"/>
    <property type="molecule type" value="Transcribed_RNA"/>
</dbReference>
<sequence length="111" mass="12738">MNALVRGCEMEDLSFFVGFRLGWSCLLASIRVEQISSDLTGVRGLYQVLIHSAHFLSYYRSSETMQINGFNCSNFHFRSSSVFHHVRAIVEIQHTLSKYVLVEGIFLPFGW</sequence>
<dbReference type="EMBL" id="HBUE01079132">
    <property type="protein sequence ID" value="CAG6476734.1"/>
    <property type="molecule type" value="Transcribed_RNA"/>
</dbReference>
<organism evidence="1">
    <name type="scientific">Culex pipiens</name>
    <name type="common">House mosquito</name>
    <dbReference type="NCBI Taxonomy" id="7175"/>
    <lineage>
        <taxon>Eukaryota</taxon>
        <taxon>Metazoa</taxon>
        <taxon>Ecdysozoa</taxon>
        <taxon>Arthropoda</taxon>
        <taxon>Hexapoda</taxon>
        <taxon>Insecta</taxon>
        <taxon>Pterygota</taxon>
        <taxon>Neoptera</taxon>
        <taxon>Endopterygota</taxon>
        <taxon>Diptera</taxon>
        <taxon>Nematocera</taxon>
        <taxon>Culicoidea</taxon>
        <taxon>Culicidae</taxon>
        <taxon>Culicinae</taxon>
        <taxon>Culicini</taxon>
        <taxon>Culex</taxon>
        <taxon>Culex</taxon>
    </lineage>
</organism>
<protein>
    <submittedName>
        <fullName evidence="1">(northern house mosquito) hypothetical protein</fullName>
    </submittedName>
</protein>
<reference evidence="1" key="1">
    <citation type="submission" date="2021-05" db="EMBL/GenBank/DDBJ databases">
        <authorList>
            <person name="Alioto T."/>
            <person name="Alioto T."/>
            <person name="Gomez Garrido J."/>
        </authorList>
    </citation>
    <scope>NUCLEOTIDE SEQUENCE</scope>
</reference>
<accession>A0A8D8BJQ5</accession>
<name>A0A8D8BJQ5_CULPI</name>
<dbReference type="EMBL" id="HBUE01079134">
    <property type="protein sequence ID" value="CAG6476735.1"/>
    <property type="molecule type" value="Transcribed_RNA"/>
</dbReference>